<reference evidence="1" key="2">
    <citation type="submission" date="2020-09" db="EMBL/GenBank/DDBJ databases">
        <authorList>
            <person name="Sun Q."/>
            <person name="Zhou Y."/>
        </authorList>
    </citation>
    <scope>NUCLEOTIDE SEQUENCE</scope>
    <source>
        <strain evidence="1">CGMCC 4.7110</strain>
    </source>
</reference>
<keyword evidence="2" id="KW-1185">Reference proteome</keyword>
<evidence type="ECO:0000313" key="1">
    <source>
        <dbReference type="EMBL" id="GGN45986.1"/>
    </source>
</evidence>
<evidence type="ECO:0000313" key="2">
    <source>
        <dbReference type="Proteomes" id="UP000653411"/>
    </source>
</evidence>
<organism evidence="1 2">
    <name type="scientific">Streptomyces fuscichromogenes</name>
    <dbReference type="NCBI Taxonomy" id="1324013"/>
    <lineage>
        <taxon>Bacteria</taxon>
        <taxon>Bacillati</taxon>
        <taxon>Actinomycetota</taxon>
        <taxon>Actinomycetes</taxon>
        <taxon>Kitasatosporales</taxon>
        <taxon>Streptomycetaceae</taxon>
        <taxon>Streptomyces</taxon>
    </lineage>
</organism>
<sequence length="366" mass="37477">MKALDHPHPPHSVAATATAAGTATGTGTTAIAGGAAQPPRTGTAGTAGTVRTALAPGTAVDARTAVAPGTAVGAVDATTVLAPGTALAAVDATTTLTPGTPGTAGGAVALVVAPGGAGGNRLEGVAEFGTGSVRLRCAAGPERGVLTELGLGGYRPVPPGPGTGARLAEAADTLAELSPFAAGVVRDMVGAVVLLEPRAGRHPLGATMSSYSSPRLPSTVFVTELGMHRLPPGFMFAEPSVYSLQESLFHEALLLWLNEAHRISRPFRTVRSRAVNVYVSWHNAWWSAERCLRELFVFAHLPALRAAALERARGPQRALLAAAHRSASACARELLGSLGARPELFTRPGLELLEQIARLLPRRRAA</sequence>
<accession>A0A917XPA7</accession>
<dbReference type="RefSeq" id="WP_189269525.1">
    <property type="nucleotide sequence ID" value="NZ_BMML01000050.1"/>
</dbReference>
<gene>
    <name evidence="1" type="ORF">GCM10011578_098450</name>
</gene>
<dbReference type="Proteomes" id="UP000653411">
    <property type="component" value="Unassembled WGS sequence"/>
</dbReference>
<name>A0A917XPA7_9ACTN</name>
<protein>
    <submittedName>
        <fullName evidence="1">Uncharacterized protein</fullName>
    </submittedName>
</protein>
<dbReference type="EMBL" id="BMML01000050">
    <property type="protein sequence ID" value="GGN45986.1"/>
    <property type="molecule type" value="Genomic_DNA"/>
</dbReference>
<proteinExistence type="predicted"/>
<comment type="caution">
    <text evidence="1">The sequence shown here is derived from an EMBL/GenBank/DDBJ whole genome shotgun (WGS) entry which is preliminary data.</text>
</comment>
<reference evidence="1" key="1">
    <citation type="journal article" date="2014" name="Int. J. Syst. Evol. Microbiol.">
        <title>Complete genome sequence of Corynebacterium casei LMG S-19264T (=DSM 44701T), isolated from a smear-ripened cheese.</title>
        <authorList>
            <consortium name="US DOE Joint Genome Institute (JGI-PGF)"/>
            <person name="Walter F."/>
            <person name="Albersmeier A."/>
            <person name="Kalinowski J."/>
            <person name="Ruckert C."/>
        </authorList>
    </citation>
    <scope>NUCLEOTIDE SEQUENCE</scope>
    <source>
        <strain evidence="1">CGMCC 4.7110</strain>
    </source>
</reference>
<dbReference type="AlphaFoldDB" id="A0A917XPA7"/>